<proteinExistence type="predicted"/>
<comment type="caution">
    <text evidence="1">The sequence shown here is derived from an EMBL/GenBank/DDBJ whole genome shotgun (WGS) entry which is preliminary data.</text>
</comment>
<keyword evidence="2" id="KW-1185">Reference proteome</keyword>
<evidence type="ECO:0000313" key="1">
    <source>
        <dbReference type="EMBL" id="KRH93883.1"/>
    </source>
</evidence>
<sequence length="312" mass="36297">MTNIIKIDIFPDLEFPCSTSKLKVNKNRFTTDLIVTGNYPPEYKIFNLDECYNFLERKLDSNVIDFTFIQNKKLIFLREDKIIEIFHKFNSFYKIKISNYGKQIERFSDSVYFSTRFDVQKLNFENGQITTVYESEFEINHFTISQNHGIMAISTGKSAISEKKTENDHENQNNSGALVFLDTRTDDVIKKIFPDQEIICSEYDENISIGYATSDSFNVLDLRSDRPNIIKQYSGIKQIKRHQKEWFIIDQANNFSHIDSKGEIDSFNCTEPITSFDMLDGIAFCSLENGRILSFKTDDKILPGWCTLHDAE</sequence>
<evidence type="ECO:0000313" key="2">
    <source>
        <dbReference type="Proteomes" id="UP000051530"/>
    </source>
</evidence>
<dbReference type="Proteomes" id="UP000051530">
    <property type="component" value="Unassembled WGS sequence"/>
</dbReference>
<dbReference type="VEuPathDB" id="MicrosporidiaDB:M153_5020005865"/>
<name>A0A0R0M614_9MICR</name>
<dbReference type="GO" id="GO:0032040">
    <property type="term" value="C:small-subunit processome"/>
    <property type="evidence" value="ECO:0007669"/>
    <property type="project" value="TreeGrafter"/>
</dbReference>
<dbReference type="InterPro" id="IPR040382">
    <property type="entry name" value="NOL10/Enp2"/>
</dbReference>
<dbReference type="AlphaFoldDB" id="A0A0R0M614"/>
<gene>
    <name evidence="1" type="ORF">M153_5020005865</name>
</gene>
<reference evidence="1 2" key="1">
    <citation type="submission" date="2015-07" db="EMBL/GenBank/DDBJ databases">
        <title>The genome of Pseudoloma neurophilia, a relevant intracellular parasite of the zebrafish.</title>
        <authorList>
            <person name="Ndikumana S."/>
            <person name="Pelin A."/>
            <person name="Sanders J."/>
            <person name="Corradi N."/>
        </authorList>
    </citation>
    <scope>NUCLEOTIDE SEQUENCE [LARGE SCALE GENOMIC DNA]</scope>
    <source>
        <strain evidence="1 2">MK1</strain>
    </source>
</reference>
<dbReference type="InterPro" id="IPR036322">
    <property type="entry name" value="WD40_repeat_dom_sf"/>
</dbReference>
<dbReference type="PANTHER" id="PTHR14927">
    <property type="entry name" value="NUCLEOLAR PROTEIN 10"/>
    <property type="match status" value="1"/>
</dbReference>
<organism evidence="1 2">
    <name type="scientific">Pseudoloma neurophilia</name>
    <dbReference type="NCBI Taxonomy" id="146866"/>
    <lineage>
        <taxon>Eukaryota</taxon>
        <taxon>Fungi</taxon>
        <taxon>Fungi incertae sedis</taxon>
        <taxon>Microsporidia</taxon>
        <taxon>Pseudoloma</taxon>
    </lineage>
</organism>
<dbReference type="GO" id="GO:0030686">
    <property type="term" value="C:90S preribosome"/>
    <property type="evidence" value="ECO:0007669"/>
    <property type="project" value="TreeGrafter"/>
</dbReference>
<dbReference type="PANTHER" id="PTHR14927:SF0">
    <property type="entry name" value="NUCLEOLAR PROTEIN 10"/>
    <property type="match status" value="1"/>
</dbReference>
<protein>
    <submittedName>
        <fullName evidence="1">WD40 repeat protein</fullName>
    </submittedName>
</protein>
<dbReference type="OrthoDB" id="273340at2759"/>
<dbReference type="EMBL" id="LGUB01000188">
    <property type="protein sequence ID" value="KRH93883.1"/>
    <property type="molecule type" value="Genomic_DNA"/>
</dbReference>
<dbReference type="SUPFAM" id="SSF50978">
    <property type="entry name" value="WD40 repeat-like"/>
    <property type="match status" value="1"/>
</dbReference>
<accession>A0A0R0M614</accession>
<dbReference type="GO" id="GO:0000462">
    <property type="term" value="P:maturation of SSU-rRNA from tricistronic rRNA transcript (SSU-rRNA, 5.8S rRNA, LSU-rRNA)"/>
    <property type="evidence" value="ECO:0007669"/>
    <property type="project" value="TreeGrafter"/>
</dbReference>